<dbReference type="STRING" id="1202772.A0A1V9ZJB3"/>
<keyword evidence="4 6" id="KW-0804">Transcription</keyword>
<protein>
    <recommendedName>
        <fullName evidence="6">Mediator of RNA polymerase II transcription subunit 6</fullName>
    </recommendedName>
    <alternativeName>
        <fullName evidence="6">Mediator complex subunit 6</fullName>
    </alternativeName>
</protein>
<name>A0A1V9ZJB3_ACHHY</name>
<dbReference type="EMBL" id="JNBR01000090">
    <property type="protein sequence ID" value="OQR98075.1"/>
    <property type="molecule type" value="Genomic_DNA"/>
</dbReference>
<dbReference type="GO" id="GO:0016592">
    <property type="term" value="C:mediator complex"/>
    <property type="evidence" value="ECO:0007669"/>
    <property type="project" value="InterPro"/>
</dbReference>
<dbReference type="Proteomes" id="UP000243579">
    <property type="component" value="Unassembled WGS sequence"/>
</dbReference>
<dbReference type="InterPro" id="IPR038566">
    <property type="entry name" value="Mediator_Med6_sf"/>
</dbReference>
<dbReference type="PANTHER" id="PTHR13104">
    <property type="entry name" value="MED-6-RELATED"/>
    <property type="match status" value="1"/>
</dbReference>
<evidence type="ECO:0000256" key="5">
    <source>
        <dbReference type="ARBA" id="ARBA00023242"/>
    </source>
</evidence>
<comment type="subcellular location">
    <subcellularLocation>
        <location evidence="1 6">Nucleus</location>
    </subcellularLocation>
</comment>
<dbReference type="AlphaFoldDB" id="A0A1V9ZJB3"/>
<comment type="function">
    <text evidence="6">Component of the Mediator complex, a coactivator involved in the regulated transcription of nearly all RNA polymerase II-dependent genes. Mediator functions as a bridge to convey information from gene-specific regulatory proteins to the basal RNA polymerase II transcription machinery. Mediator is recruited to promoters by direct interactions with regulatory proteins and serves as a scaffold for the assembly of a functional preinitiation complex with RNA polymerase II and the general transcription factors.</text>
</comment>
<keyword evidence="5 6" id="KW-0539">Nucleus</keyword>
<evidence type="ECO:0000313" key="9">
    <source>
        <dbReference type="Proteomes" id="UP000243579"/>
    </source>
</evidence>
<evidence type="ECO:0000256" key="1">
    <source>
        <dbReference type="ARBA" id="ARBA00004123"/>
    </source>
</evidence>
<keyword evidence="9" id="KW-1185">Reference proteome</keyword>
<evidence type="ECO:0000256" key="2">
    <source>
        <dbReference type="ARBA" id="ARBA00007526"/>
    </source>
</evidence>
<evidence type="ECO:0000313" key="8">
    <source>
        <dbReference type="EMBL" id="OQR98075.1"/>
    </source>
</evidence>
<comment type="caution">
    <text evidence="8">The sequence shown here is derived from an EMBL/GenBank/DDBJ whole genome shotgun (WGS) entry which is preliminary data.</text>
</comment>
<feature type="compositionally biased region" description="Low complexity" evidence="7">
    <location>
        <begin position="223"/>
        <end position="232"/>
    </location>
</feature>
<gene>
    <name evidence="6" type="primary">MED6</name>
    <name evidence="8" type="ORF">ACHHYP_09181</name>
</gene>
<evidence type="ECO:0000256" key="6">
    <source>
        <dbReference type="RuleBase" id="RU364143"/>
    </source>
</evidence>
<dbReference type="GO" id="GO:0006357">
    <property type="term" value="P:regulation of transcription by RNA polymerase II"/>
    <property type="evidence" value="ECO:0007669"/>
    <property type="project" value="InterPro"/>
</dbReference>
<dbReference type="OrthoDB" id="344220at2759"/>
<keyword evidence="3 6" id="KW-0805">Transcription regulation</keyword>
<dbReference type="Gene3D" id="3.10.450.580">
    <property type="entry name" value="Mediator complex, subunit Med6"/>
    <property type="match status" value="1"/>
</dbReference>
<comment type="similarity">
    <text evidence="2 6">Belongs to the Mediator complex subunit 6 family.</text>
</comment>
<feature type="region of interest" description="Disordered" evidence="7">
    <location>
        <begin position="223"/>
        <end position="244"/>
    </location>
</feature>
<evidence type="ECO:0000256" key="4">
    <source>
        <dbReference type="ARBA" id="ARBA00023163"/>
    </source>
</evidence>
<comment type="subunit">
    <text evidence="6">Component of the Mediator complex.</text>
</comment>
<evidence type="ECO:0000256" key="7">
    <source>
        <dbReference type="SAM" id="MobiDB-lite"/>
    </source>
</evidence>
<dbReference type="InterPro" id="IPR007018">
    <property type="entry name" value="Mediator_Med6"/>
</dbReference>
<proteinExistence type="inferred from homology"/>
<keyword evidence="6" id="KW-0010">Activator</keyword>
<accession>A0A1V9ZJB3</accession>
<organism evidence="8 9">
    <name type="scientific">Achlya hypogyna</name>
    <name type="common">Oomycete</name>
    <name type="synonym">Protoachlya hypogyna</name>
    <dbReference type="NCBI Taxonomy" id="1202772"/>
    <lineage>
        <taxon>Eukaryota</taxon>
        <taxon>Sar</taxon>
        <taxon>Stramenopiles</taxon>
        <taxon>Oomycota</taxon>
        <taxon>Saprolegniomycetes</taxon>
        <taxon>Saprolegniales</taxon>
        <taxon>Achlyaceae</taxon>
        <taxon>Achlya</taxon>
    </lineage>
</organism>
<dbReference type="GO" id="GO:0003712">
    <property type="term" value="F:transcription coregulator activity"/>
    <property type="evidence" value="ECO:0007669"/>
    <property type="project" value="InterPro"/>
</dbReference>
<dbReference type="Pfam" id="PF04934">
    <property type="entry name" value="Med6"/>
    <property type="match status" value="1"/>
</dbReference>
<evidence type="ECO:0000256" key="3">
    <source>
        <dbReference type="ARBA" id="ARBA00023015"/>
    </source>
</evidence>
<sequence length="244" mass="27678">MEETATASSTAHADDYNACFKDTVWLSTFELNHHTVLYYFALSPFYDKNCNNERLKMQRLPLDQLVNMRGIEYELLPNLSKQLPQTLYIIRKQFRTSKTNAQVMAVYYCLDQTIYQAPNTFTMITSRLKKCSYRINKAFQALSAGVRFSPTEGYAWDFSTEDKKEPLIPSEQLALKLKRKQEKEEKTKQNSSRVDAIVLNLVKKHAPEVMAAGAAVMAPPVPEAEAAEATPADGNPAPTKRQKV</sequence>
<reference evidence="8 9" key="1">
    <citation type="journal article" date="2014" name="Genome Biol. Evol.">
        <title>The secreted proteins of Achlya hypogyna and Thraustotheca clavata identify the ancestral oomycete secretome and reveal gene acquisitions by horizontal gene transfer.</title>
        <authorList>
            <person name="Misner I."/>
            <person name="Blouin N."/>
            <person name="Leonard G."/>
            <person name="Richards T.A."/>
            <person name="Lane C.E."/>
        </authorList>
    </citation>
    <scope>NUCLEOTIDE SEQUENCE [LARGE SCALE GENOMIC DNA]</scope>
    <source>
        <strain evidence="8 9">ATCC 48635</strain>
    </source>
</reference>